<dbReference type="Gene3D" id="1.10.530.10">
    <property type="match status" value="1"/>
</dbReference>
<evidence type="ECO:0000313" key="3">
    <source>
        <dbReference type="EMBL" id="KOT35734.1"/>
    </source>
</evidence>
<reference evidence="3 4" key="1">
    <citation type="submission" date="2015-07" db="EMBL/GenBank/DDBJ databases">
        <authorList>
            <person name="Noorani M."/>
        </authorList>
    </citation>
    <scope>NUCLEOTIDE SEQUENCE [LARGE SCALE GENOMIC DNA]</scope>
    <source>
        <strain evidence="3 4">NRRL B-24567</strain>
    </source>
</reference>
<feature type="domain" description="Transglycosylase SLT" evidence="2">
    <location>
        <begin position="70"/>
        <end position="138"/>
    </location>
</feature>
<dbReference type="Pfam" id="PF01464">
    <property type="entry name" value="SLT"/>
    <property type="match status" value="1"/>
</dbReference>
<evidence type="ECO:0000313" key="4">
    <source>
        <dbReference type="Proteomes" id="UP000037773"/>
    </source>
</evidence>
<feature type="signal peptide" evidence="1">
    <location>
        <begin position="1"/>
        <end position="46"/>
    </location>
</feature>
<evidence type="ECO:0000259" key="2">
    <source>
        <dbReference type="Pfam" id="PF01464"/>
    </source>
</evidence>
<keyword evidence="1" id="KW-0732">Signal</keyword>
<name>A0A0M9X757_9ACTN</name>
<protein>
    <recommendedName>
        <fullName evidence="2">Transglycosylase SLT domain-containing protein</fullName>
    </recommendedName>
</protein>
<organism evidence="3 4">
    <name type="scientific">Streptomyces caelestis</name>
    <dbReference type="NCBI Taxonomy" id="36816"/>
    <lineage>
        <taxon>Bacteria</taxon>
        <taxon>Bacillati</taxon>
        <taxon>Actinomycetota</taxon>
        <taxon>Actinomycetes</taxon>
        <taxon>Kitasatosporales</taxon>
        <taxon>Streptomycetaceae</taxon>
        <taxon>Streptomyces</taxon>
    </lineage>
</organism>
<accession>A0A0M9X757</accession>
<feature type="chain" id="PRO_5005840190" description="Transglycosylase SLT domain-containing protein" evidence="1">
    <location>
        <begin position="47"/>
        <end position="147"/>
    </location>
</feature>
<evidence type="ECO:0000256" key="1">
    <source>
        <dbReference type="SAM" id="SignalP"/>
    </source>
</evidence>
<gene>
    <name evidence="3" type="ORF">ADK41_23540</name>
</gene>
<dbReference type="PATRIC" id="fig|36816.3.peg.5091"/>
<dbReference type="InterPro" id="IPR008258">
    <property type="entry name" value="Transglycosylase_SLT_dom_1"/>
</dbReference>
<dbReference type="Proteomes" id="UP000037773">
    <property type="component" value="Unassembled WGS sequence"/>
</dbReference>
<sequence>MLPTERPPVSAASLLRTVATPKKTLAGAALTVATCGTLIAAAPAQAASTTSASSARATAQKMIGDSAEFQCFSNIVQHESGWNHTATNASSGAYGLVQALPASKMASAGADWKTNPATQIKWGLDYMKDRYGSACGAWSFWQSNNWY</sequence>
<keyword evidence="4" id="KW-1185">Reference proteome</keyword>
<comment type="caution">
    <text evidence="3">The sequence shown here is derived from an EMBL/GenBank/DDBJ whole genome shotgun (WGS) entry which is preliminary data.</text>
</comment>
<dbReference type="InterPro" id="IPR023346">
    <property type="entry name" value="Lysozyme-like_dom_sf"/>
</dbReference>
<dbReference type="SUPFAM" id="SSF53955">
    <property type="entry name" value="Lysozyme-like"/>
    <property type="match status" value="1"/>
</dbReference>
<dbReference type="AlphaFoldDB" id="A0A0M9X757"/>
<dbReference type="EMBL" id="LGCN01000210">
    <property type="protein sequence ID" value="KOT35734.1"/>
    <property type="molecule type" value="Genomic_DNA"/>
</dbReference>
<proteinExistence type="predicted"/>